<dbReference type="OrthoDB" id="9814782at2"/>
<dbReference type="Pfam" id="PF04268">
    <property type="entry name" value="SoxG"/>
    <property type="match status" value="1"/>
</dbReference>
<proteinExistence type="predicted"/>
<sequence>MNKPMSSEPEVLAESAAVRVRLAKPCARLSLRARGDLAPLEAALGLSLPGKIGERCTGGELEALRLGPDEWMLHLPEGTVEGVLSSCAGVYETLPHSLVDVSGREVTFQIDGARATELLTLGMARDPESIAVGEGRRTNFDGVTVTIWRDADSAYRMDVWHSFAPHVLHLLETGCRELAAEAV</sequence>
<dbReference type="SUPFAM" id="SSF103025">
    <property type="entry name" value="Folate-binding domain"/>
    <property type="match status" value="1"/>
</dbReference>
<dbReference type="RefSeq" id="WP_109760001.1">
    <property type="nucleotide sequence ID" value="NZ_CP034588.1"/>
</dbReference>
<accession>A0A316GKN5</accession>
<comment type="caution">
    <text evidence="1">The sequence shown here is derived from an EMBL/GenBank/DDBJ whole genome shotgun (WGS) entry which is preliminary data.</text>
</comment>
<dbReference type="Gene3D" id="3.30.1360.120">
    <property type="entry name" value="Probable tRNA modification gtpase trme, domain 1"/>
    <property type="match status" value="1"/>
</dbReference>
<evidence type="ECO:0000313" key="2">
    <source>
        <dbReference type="Proteomes" id="UP000245390"/>
    </source>
</evidence>
<dbReference type="InterPro" id="IPR007375">
    <property type="entry name" value="SoxG"/>
</dbReference>
<dbReference type="InterPro" id="IPR027266">
    <property type="entry name" value="TrmE/GcvT-like"/>
</dbReference>
<keyword evidence="2" id="KW-1185">Reference proteome</keyword>
<dbReference type="AlphaFoldDB" id="A0A316GKN5"/>
<reference evidence="1 2" key="1">
    <citation type="submission" date="2018-05" db="EMBL/GenBank/DDBJ databases">
        <title>Genomic Encyclopedia of Type Strains, Phase IV (KMG-IV): sequencing the most valuable type-strain genomes for metagenomic binning, comparative biology and taxonomic classification.</title>
        <authorList>
            <person name="Goeker M."/>
        </authorList>
    </citation>
    <scope>NUCLEOTIDE SEQUENCE [LARGE SCALE GENOMIC DNA]</scope>
    <source>
        <strain evidence="1 2">DSM 103371</strain>
    </source>
</reference>
<protein>
    <submittedName>
        <fullName evidence="1">Heterotetrameric sarcosine oxidase gamma subunit</fullName>
    </submittedName>
</protein>
<evidence type="ECO:0000313" key="1">
    <source>
        <dbReference type="EMBL" id="PWK55397.1"/>
    </source>
</evidence>
<dbReference type="KEGG" id="salo:EF888_07980"/>
<dbReference type="EMBL" id="QGGV01000007">
    <property type="protein sequence ID" value="PWK55397.1"/>
    <property type="molecule type" value="Genomic_DNA"/>
</dbReference>
<dbReference type="Proteomes" id="UP000245390">
    <property type="component" value="Unassembled WGS sequence"/>
</dbReference>
<name>A0A316GKN5_9RHOB</name>
<organism evidence="1 2">
    <name type="scientific">Silicimonas algicola</name>
    <dbReference type="NCBI Taxonomy" id="1826607"/>
    <lineage>
        <taxon>Bacteria</taxon>
        <taxon>Pseudomonadati</taxon>
        <taxon>Pseudomonadota</taxon>
        <taxon>Alphaproteobacteria</taxon>
        <taxon>Rhodobacterales</taxon>
        <taxon>Paracoccaceae</taxon>
    </lineage>
</organism>
<dbReference type="Gene3D" id="3.30.70.1520">
    <property type="entry name" value="Heterotetrameric sarcosine oxidase"/>
    <property type="match status" value="1"/>
</dbReference>
<gene>
    <name evidence="1" type="ORF">C8D95_10763</name>
</gene>